<keyword evidence="1" id="KW-0472">Membrane</keyword>
<keyword evidence="1" id="KW-0812">Transmembrane</keyword>
<feature type="transmembrane region" description="Helical" evidence="1">
    <location>
        <begin position="41"/>
        <end position="66"/>
    </location>
</feature>
<feature type="transmembrane region" description="Helical" evidence="1">
    <location>
        <begin position="199"/>
        <end position="217"/>
    </location>
</feature>
<evidence type="ECO:0000313" key="2">
    <source>
        <dbReference type="EMBL" id="PYY30389.1"/>
    </source>
</evidence>
<feature type="transmembrane region" description="Helical" evidence="1">
    <location>
        <begin position="158"/>
        <end position="178"/>
    </location>
</feature>
<comment type="caution">
    <text evidence="2">The sequence shown here is derived from an EMBL/GenBank/DDBJ whole genome shotgun (WGS) entry which is preliminary data.</text>
</comment>
<dbReference type="AlphaFoldDB" id="A0A2W0CHQ3"/>
<dbReference type="InterPro" id="IPR021315">
    <property type="entry name" value="Gap/Sap"/>
</dbReference>
<accession>A0A2W0CHQ3</accession>
<proteinExistence type="predicted"/>
<evidence type="ECO:0000256" key="1">
    <source>
        <dbReference type="SAM" id="Phobius"/>
    </source>
</evidence>
<evidence type="ECO:0000313" key="3">
    <source>
        <dbReference type="Proteomes" id="UP000247459"/>
    </source>
</evidence>
<feature type="transmembrane region" description="Helical" evidence="1">
    <location>
        <begin position="6"/>
        <end position="29"/>
    </location>
</feature>
<keyword evidence="1" id="KW-1133">Transmembrane helix</keyword>
<protein>
    <submittedName>
        <fullName evidence="2">Uncharacterized protein</fullName>
    </submittedName>
</protein>
<sequence length="220" mass="24466">MNSELLVYVGGLALLDTLSPTLIGVTLYLMIAENRGFGSRLMIYIMTVMTLYFLLGCVLMLGLGILQEVFTSFFKNKVVSWFLLIGGGLLFAGSFFIKPSHTKNKNYRTPRSTGVMGLLAMGLTTFLLEAGTALPYYAALSLMTTKELITVEWVSILLGYNLVMVSPPIIIYMLYIWLGSSVQKRVERLQNKLEKQSGSVLSWVMCIAGLVLVFNVLDYL</sequence>
<organism evidence="2 3">
    <name type="scientific">Paenibacillus illinoisensis</name>
    <dbReference type="NCBI Taxonomy" id="59845"/>
    <lineage>
        <taxon>Bacteria</taxon>
        <taxon>Bacillati</taxon>
        <taxon>Bacillota</taxon>
        <taxon>Bacilli</taxon>
        <taxon>Bacillales</taxon>
        <taxon>Paenibacillaceae</taxon>
        <taxon>Paenibacillus</taxon>
    </lineage>
</organism>
<feature type="transmembrane region" description="Helical" evidence="1">
    <location>
        <begin position="118"/>
        <end position="138"/>
    </location>
</feature>
<dbReference type="RefSeq" id="WP_110756625.1">
    <property type="nucleotide sequence ID" value="NZ_PRLG01000008.1"/>
</dbReference>
<dbReference type="OrthoDB" id="2649540at2"/>
<name>A0A2W0CHQ3_9BACL</name>
<dbReference type="Proteomes" id="UP000247459">
    <property type="component" value="Unassembled WGS sequence"/>
</dbReference>
<feature type="transmembrane region" description="Helical" evidence="1">
    <location>
        <begin position="78"/>
        <end position="97"/>
    </location>
</feature>
<dbReference type="Pfam" id="PF11139">
    <property type="entry name" value="SfLAP"/>
    <property type="match status" value="1"/>
</dbReference>
<reference evidence="2 3" key="1">
    <citation type="submission" date="2018-01" db="EMBL/GenBank/DDBJ databases">
        <title>Genome sequence of the PGP bacterium Paenibacillus illinoisensis E3.</title>
        <authorList>
            <person name="Rolli E."/>
            <person name="Marasco R."/>
            <person name="Bessem C."/>
            <person name="Michoud G."/>
            <person name="Gaiarsa S."/>
            <person name="Borin S."/>
            <person name="Daffonchio D."/>
        </authorList>
    </citation>
    <scope>NUCLEOTIDE SEQUENCE [LARGE SCALE GENOMIC DNA]</scope>
    <source>
        <strain evidence="2 3">E3</strain>
    </source>
</reference>
<gene>
    <name evidence="2" type="ORF">PIL02S_00939</name>
</gene>
<dbReference type="EMBL" id="PRLG01000008">
    <property type="protein sequence ID" value="PYY30389.1"/>
    <property type="molecule type" value="Genomic_DNA"/>
</dbReference>